<evidence type="ECO:0000313" key="2">
    <source>
        <dbReference type="Proteomes" id="UP001283361"/>
    </source>
</evidence>
<organism evidence="1 2">
    <name type="scientific">Elysia crispata</name>
    <name type="common">lettuce slug</name>
    <dbReference type="NCBI Taxonomy" id="231223"/>
    <lineage>
        <taxon>Eukaryota</taxon>
        <taxon>Metazoa</taxon>
        <taxon>Spiralia</taxon>
        <taxon>Lophotrochozoa</taxon>
        <taxon>Mollusca</taxon>
        <taxon>Gastropoda</taxon>
        <taxon>Heterobranchia</taxon>
        <taxon>Euthyneura</taxon>
        <taxon>Panpulmonata</taxon>
        <taxon>Sacoglossa</taxon>
        <taxon>Placobranchoidea</taxon>
        <taxon>Plakobranchidae</taxon>
        <taxon>Elysia</taxon>
    </lineage>
</organism>
<gene>
    <name evidence="1" type="ORF">RRG08_067303</name>
</gene>
<keyword evidence="2" id="KW-1185">Reference proteome</keyword>
<dbReference type="EMBL" id="JAWDGP010004286">
    <property type="protein sequence ID" value="KAK3765581.1"/>
    <property type="molecule type" value="Genomic_DNA"/>
</dbReference>
<dbReference type="AlphaFoldDB" id="A0AAE0ZBF1"/>
<proteinExistence type="predicted"/>
<dbReference type="Proteomes" id="UP001283361">
    <property type="component" value="Unassembled WGS sequence"/>
</dbReference>
<comment type="caution">
    <text evidence="1">The sequence shown here is derived from an EMBL/GenBank/DDBJ whole genome shotgun (WGS) entry which is preliminary data.</text>
</comment>
<protein>
    <submittedName>
        <fullName evidence="1">Uncharacterized protein</fullName>
    </submittedName>
</protein>
<sequence length="111" mass="12634">MFLCLTLQDHSSVDERPKWPWELHEYVKYNIALTLKCDFAVTALLRATAAFQEAWECGIIEEGGEKPYFPARGLMLTGVSQNKSSTSIYKESALMSSRIRTLHLIIDKPLL</sequence>
<evidence type="ECO:0000313" key="1">
    <source>
        <dbReference type="EMBL" id="KAK3765581.1"/>
    </source>
</evidence>
<accession>A0AAE0ZBF1</accession>
<name>A0AAE0ZBF1_9GAST</name>
<reference evidence="1" key="1">
    <citation type="journal article" date="2023" name="G3 (Bethesda)">
        <title>A reference genome for the long-term kleptoplast-retaining sea slug Elysia crispata morphotype clarki.</title>
        <authorList>
            <person name="Eastman K.E."/>
            <person name="Pendleton A.L."/>
            <person name="Shaikh M.A."/>
            <person name="Suttiyut T."/>
            <person name="Ogas R."/>
            <person name="Tomko P."/>
            <person name="Gavelis G."/>
            <person name="Widhalm J.R."/>
            <person name="Wisecaver J.H."/>
        </authorList>
    </citation>
    <scope>NUCLEOTIDE SEQUENCE</scope>
    <source>
        <strain evidence="1">ECLA1</strain>
    </source>
</reference>